<name>A0A9N9E2B7_9GLOM</name>
<accession>A0A9N9E2B7</accession>
<comment type="caution">
    <text evidence="2">The sequence shown here is derived from an EMBL/GenBank/DDBJ whole genome shotgun (WGS) entry which is preliminary data.</text>
</comment>
<dbReference type="EMBL" id="CAJVPS010010358">
    <property type="protein sequence ID" value="CAG8657325.1"/>
    <property type="molecule type" value="Genomic_DNA"/>
</dbReference>
<evidence type="ECO:0000313" key="3">
    <source>
        <dbReference type="Proteomes" id="UP000789508"/>
    </source>
</evidence>
<evidence type="ECO:0000313" key="2">
    <source>
        <dbReference type="EMBL" id="CAG8657325.1"/>
    </source>
</evidence>
<feature type="compositionally biased region" description="Polar residues" evidence="1">
    <location>
        <begin position="30"/>
        <end position="44"/>
    </location>
</feature>
<reference evidence="2" key="1">
    <citation type="submission" date="2021-06" db="EMBL/GenBank/DDBJ databases">
        <authorList>
            <person name="Kallberg Y."/>
            <person name="Tangrot J."/>
            <person name="Rosling A."/>
        </authorList>
    </citation>
    <scope>NUCLEOTIDE SEQUENCE</scope>
    <source>
        <strain evidence="2">FL130A</strain>
    </source>
</reference>
<dbReference type="Proteomes" id="UP000789508">
    <property type="component" value="Unassembled WGS sequence"/>
</dbReference>
<dbReference type="OrthoDB" id="2371799at2759"/>
<protein>
    <submittedName>
        <fullName evidence="2">1059_t:CDS:1</fullName>
    </submittedName>
</protein>
<gene>
    <name evidence="2" type="ORF">ALEPTO_LOCUS10211</name>
</gene>
<evidence type="ECO:0000256" key="1">
    <source>
        <dbReference type="SAM" id="MobiDB-lite"/>
    </source>
</evidence>
<sequence length="333" mass="36962">MAEGADSRICETFQIRENCGSVRSGGQDGKPSSLSTDSNDNSMGRNMPSLDVLCQSALQEANITNADRIPCKEFGTLSREDCKDGTNPSRPSSDSKSHILEAKRKNSEVHVRRVNSLRTSGNGTQDISTSIEDENNEDITMGFKACPNQRTIEELQASFGKLCRIGTMGGITWTTEIPTKSCCLVLAHTYHTQGARSTIDGQESMSQVSKCVGQDETLCNNKLVVVDTFANDSDRRRLASFIGCELPSDSGDPKGLVYCYGRVFLWEDMSQMLWPMGNSLEEAKLNNGKDNLFWVVENDGIVYEFKLPPEHIYTTTKKGKSKKSKEKKHRKHH</sequence>
<feature type="compositionally biased region" description="Polar residues" evidence="1">
    <location>
        <begin position="116"/>
        <end position="130"/>
    </location>
</feature>
<dbReference type="AlphaFoldDB" id="A0A9N9E2B7"/>
<feature type="region of interest" description="Disordered" evidence="1">
    <location>
        <begin position="77"/>
        <end position="134"/>
    </location>
</feature>
<proteinExistence type="predicted"/>
<keyword evidence="3" id="KW-1185">Reference proteome</keyword>
<organism evidence="2 3">
    <name type="scientific">Ambispora leptoticha</name>
    <dbReference type="NCBI Taxonomy" id="144679"/>
    <lineage>
        <taxon>Eukaryota</taxon>
        <taxon>Fungi</taxon>
        <taxon>Fungi incertae sedis</taxon>
        <taxon>Mucoromycota</taxon>
        <taxon>Glomeromycotina</taxon>
        <taxon>Glomeromycetes</taxon>
        <taxon>Archaeosporales</taxon>
        <taxon>Ambisporaceae</taxon>
        <taxon>Ambispora</taxon>
    </lineage>
</organism>
<feature type="region of interest" description="Disordered" evidence="1">
    <location>
        <begin position="20"/>
        <end position="48"/>
    </location>
</feature>
<feature type="compositionally biased region" description="Basic and acidic residues" evidence="1">
    <location>
        <begin position="93"/>
        <end position="111"/>
    </location>
</feature>